<dbReference type="AlphaFoldDB" id="A0AAD9NBA5"/>
<dbReference type="GO" id="GO:0009055">
    <property type="term" value="F:electron transfer activity"/>
    <property type="evidence" value="ECO:0007669"/>
    <property type="project" value="InterPro"/>
</dbReference>
<keyword evidence="5 8" id="KW-1133">Transmembrane helix</keyword>
<feature type="transmembrane region" description="Helical" evidence="8">
    <location>
        <begin position="67"/>
        <end position="89"/>
    </location>
</feature>
<comment type="subcellular location">
    <subcellularLocation>
        <location evidence="1">Membrane</location>
        <topology evidence="1">Multi-pass membrane protein</topology>
    </subcellularLocation>
</comment>
<reference evidence="9" key="1">
    <citation type="journal article" date="2023" name="Mol. Biol. Evol.">
        <title>Third-Generation Sequencing Reveals the Adaptive Role of the Epigenome in Three Deep-Sea Polychaetes.</title>
        <authorList>
            <person name="Perez M."/>
            <person name="Aroh O."/>
            <person name="Sun Y."/>
            <person name="Lan Y."/>
            <person name="Juniper S.K."/>
            <person name="Young C.R."/>
            <person name="Angers B."/>
            <person name="Qian P.Y."/>
        </authorList>
    </citation>
    <scope>NUCLEOTIDE SEQUENCE</scope>
    <source>
        <strain evidence="9">R07B-5</strain>
    </source>
</reference>
<dbReference type="PROSITE" id="PS01001">
    <property type="entry name" value="SDH_CYT_2"/>
    <property type="match status" value="1"/>
</dbReference>
<keyword evidence="2" id="KW-0349">Heme</keyword>
<protein>
    <recommendedName>
        <fullName evidence="11">Succinate dehydrogenase cytochrome b560 subunit, mitochondrial</fullName>
    </recommendedName>
</protein>
<keyword evidence="7 8" id="KW-0472">Membrane</keyword>
<gene>
    <name evidence="9" type="ORF">NP493_1532g01000</name>
</gene>
<dbReference type="Gene3D" id="1.20.1300.10">
    <property type="entry name" value="Fumarate reductase/succinate dehydrogenase, transmembrane subunit"/>
    <property type="match status" value="1"/>
</dbReference>
<comment type="caution">
    <text evidence="9">The sequence shown here is derived from an EMBL/GenBank/DDBJ whole genome shotgun (WGS) entry which is preliminary data.</text>
</comment>
<evidence type="ECO:0000256" key="5">
    <source>
        <dbReference type="ARBA" id="ARBA00022989"/>
    </source>
</evidence>
<evidence type="ECO:0008006" key="11">
    <source>
        <dbReference type="Google" id="ProtNLM"/>
    </source>
</evidence>
<dbReference type="GO" id="GO:0046872">
    <property type="term" value="F:metal ion binding"/>
    <property type="evidence" value="ECO:0007669"/>
    <property type="project" value="UniProtKB-KW"/>
</dbReference>
<evidence type="ECO:0000256" key="3">
    <source>
        <dbReference type="ARBA" id="ARBA00022692"/>
    </source>
</evidence>
<evidence type="ECO:0000256" key="7">
    <source>
        <dbReference type="ARBA" id="ARBA00023136"/>
    </source>
</evidence>
<keyword evidence="4" id="KW-0479">Metal-binding</keyword>
<dbReference type="PANTHER" id="PTHR10978:SF5">
    <property type="entry name" value="SUCCINATE DEHYDROGENASE CYTOCHROME B560 SUBUNIT, MITOCHONDRIAL"/>
    <property type="match status" value="1"/>
</dbReference>
<dbReference type="CDD" id="cd03499">
    <property type="entry name" value="SQR_TypeC_SdhC"/>
    <property type="match status" value="1"/>
</dbReference>
<sequence length="171" mass="19405">MSLSKLRMAIRPCLTVQRSALIPKRVVSSEVKAHEEMRAFWEKNQKLGRPLTHFTTYKMHQPMLMSLGHRITGIAMGVAFYGLVIGLYVMPGDFTHYLDLIKSFDLPKWFLFPAKMVVAFPLMFHYMNGIRHLSWDAGKGVRLATMYKTGWSILATAIVMSACMASLAYLG</sequence>
<evidence type="ECO:0000256" key="8">
    <source>
        <dbReference type="SAM" id="Phobius"/>
    </source>
</evidence>
<dbReference type="SUPFAM" id="SSF81343">
    <property type="entry name" value="Fumarate reductase respiratory complex transmembrane subunits"/>
    <property type="match status" value="1"/>
</dbReference>
<dbReference type="InterPro" id="IPR014314">
    <property type="entry name" value="Succ_DH_cytb556"/>
</dbReference>
<organism evidence="9 10">
    <name type="scientific">Ridgeia piscesae</name>
    <name type="common">Tubeworm</name>
    <dbReference type="NCBI Taxonomy" id="27915"/>
    <lineage>
        <taxon>Eukaryota</taxon>
        <taxon>Metazoa</taxon>
        <taxon>Spiralia</taxon>
        <taxon>Lophotrochozoa</taxon>
        <taxon>Annelida</taxon>
        <taxon>Polychaeta</taxon>
        <taxon>Sedentaria</taxon>
        <taxon>Canalipalpata</taxon>
        <taxon>Sabellida</taxon>
        <taxon>Siboglinidae</taxon>
        <taxon>Ridgeia</taxon>
    </lineage>
</organism>
<evidence type="ECO:0000313" key="10">
    <source>
        <dbReference type="Proteomes" id="UP001209878"/>
    </source>
</evidence>
<dbReference type="Pfam" id="PF01127">
    <property type="entry name" value="Sdh_cyt"/>
    <property type="match status" value="1"/>
</dbReference>
<name>A0AAD9NBA5_RIDPI</name>
<dbReference type="GO" id="GO:0005739">
    <property type="term" value="C:mitochondrion"/>
    <property type="evidence" value="ECO:0007669"/>
    <property type="project" value="GOC"/>
</dbReference>
<dbReference type="InterPro" id="IPR000701">
    <property type="entry name" value="SuccDH_FuR_B_TM-su"/>
</dbReference>
<keyword evidence="10" id="KW-1185">Reference proteome</keyword>
<dbReference type="GO" id="GO:0006099">
    <property type="term" value="P:tricarboxylic acid cycle"/>
    <property type="evidence" value="ECO:0007669"/>
    <property type="project" value="InterPro"/>
</dbReference>
<dbReference type="NCBIfam" id="TIGR02970">
    <property type="entry name" value="succ_dehyd_cytB"/>
    <property type="match status" value="1"/>
</dbReference>
<dbReference type="Proteomes" id="UP001209878">
    <property type="component" value="Unassembled WGS sequence"/>
</dbReference>
<proteinExistence type="predicted"/>
<evidence type="ECO:0000256" key="4">
    <source>
        <dbReference type="ARBA" id="ARBA00022723"/>
    </source>
</evidence>
<dbReference type="InterPro" id="IPR018495">
    <property type="entry name" value="Succ_DH_cyt_bsu_CS"/>
</dbReference>
<dbReference type="GO" id="GO:0016020">
    <property type="term" value="C:membrane"/>
    <property type="evidence" value="ECO:0007669"/>
    <property type="project" value="UniProtKB-SubCell"/>
</dbReference>
<dbReference type="GO" id="GO:0006121">
    <property type="term" value="P:mitochondrial electron transport, succinate to ubiquinone"/>
    <property type="evidence" value="ECO:0007669"/>
    <property type="project" value="TreeGrafter"/>
</dbReference>
<dbReference type="Gene3D" id="1.20.5.540">
    <property type="entry name" value="Single helix bin"/>
    <property type="match status" value="1"/>
</dbReference>
<evidence type="ECO:0000256" key="6">
    <source>
        <dbReference type="ARBA" id="ARBA00023004"/>
    </source>
</evidence>
<feature type="transmembrane region" description="Helical" evidence="8">
    <location>
        <begin position="109"/>
        <end position="128"/>
    </location>
</feature>
<dbReference type="InterPro" id="IPR034804">
    <property type="entry name" value="SQR/QFR_C/D"/>
</dbReference>
<keyword evidence="3 8" id="KW-0812">Transmembrane</keyword>
<evidence type="ECO:0000256" key="2">
    <source>
        <dbReference type="ARBA" id="ARBA00022617"/>
    </source>
</evidence>
<evidence type="ECO:0000313" key="9">
    <source>
        <dbReference type="EMBL" id="KAK2162278.1"/>
    </source>
</evidence>
<keyword evidence="6" id="KW-0408">Iron</keyword>
<accession>A0AAD9NBA5</accession>
<dbReference type="PANTHER" id="PTHR10978">
    <property type="entry name" value="SUCCINATE DEHYDROGENASE CYTOCHROME B560 SUBUNIT"/>
    <property type="match status" value="1"/>
</dbReference>
<feature type="transmembrane region" description="Helical" evidence="8">
    <location>
        <begin position="149"/>
        <end position="170"/>
    </location>
</feature>
<evidence type="ECO:0000256" key="1">
    <source>
        <dbReference type="ARBA" id="ARBA00004141"/>
    </source>
</evidence>
<dbReference type="EMBL" id="JAODUO010001531">
    <property type="protein sequence ID" value="KAK2162278.1"/>
    <property type="molecule type" value="Genomic_DNA"/>
</dbReference>